<feature type="compositionally biased region" description="Low complexity" evidence="1">
    <location>
        <begin position="353"/>
        <end position="386"/>
    </location>
</feature>
<evidence type="ECO:0000313" key="3">
    <source>
        <dbReference type="Proteomes" id="UP001596512"/>
    </source>
</evidence>
<sequence length="394" mass="42284">MGELPEPVRDVVDLLALGEPLTLTGPGVEEAEARGLVRVDERLEARLAHPLYGEVRVQDMGRLRARRLRGVLARRTDDPLRRAVLALDSDLDPDPAGFLAAAHHALRLSQLDLTERLARAAGDGFDARLVLAYALTWLSRGEEAEAVLADLGDDPRVALPRAGNLFWPLRRAADALAVLDAIPDQDHDVIRAMRVAFTASLGHPREAFAEGVRLLDRDLDDQATVVAALGVAAAGAVLGEVAAVRAAAPRGYRAARSSDAVIVRFGVTDFHLLALRLAGHVSELGALAAERRAESADVPGPAQLMGLVLLGQAELAAGRVRTAARVLREAWAGFTAIPEHEFRWRCRPPSPRPSRSAATPTPAACSPTTPTRRTPSWSPTPASPGRGCRRRRAR</sequence>
<comment type="caution">
    <text evidence="2">The sequence shown here is derived from an EMBL/GenBank/DDBJ whole genome shotgun (WGS) entry which is preliminary data.</text>
</comment>
<reference evidence="3" key="1">
    <citation type="journal article" date="2019" name="Int. J. Syst. Evol. Microbiol.">
        <title>The Global Catalogue of Microorganisms (GCM) 10K type strain sequencing project: providing services to taxonomists for standard genome sequencing and annotation.</title>
        <authorList>
            <consortium name="The Broad Institute Genomics Platform"/>
            <consortium name="The Broad Institute Genome Sequencing Center for Infectious Disease"/>
            <person name="Wu L."/>
            <person name="Ma J."/>
        </authorList>
    </citation>
    <scope>NUCLEOTIDE SEQUENCE [LARGE SCALE GENOMIC DNA]</scope>
    <source>
        <strain evidence="3">JCM 17695</strain>
    </source>
</reference>
<organism evidence="2 3">
    <name type="scientific">Actinokineospora soli</name>
    <dbReference type="NCBI Taxonomy" id="1048753"/>
    <lineage>
        <taxon>Bacteria</taxon>
        <taxon>Bacillati</taxon>
        <taxon>Actinomycetota</taxon>
        <taxon>Actinomycetes</taxon>
        <taxon>Pseudonocardiales</taxon>
        <taxon>Pseudonocardiaceae</taxon>
        <taxon>Actinokineospora</taxon>
    </lineage>
</organism>
<gene>
    <name evidence="2" type="ORF">ACFQV2_37135</name>
</gene>
<protein>
    <submittedName>
        <fullName evidence="2">Uncharacterized protein</fullName>
    </submittedName>
</protein>
<evidence type="ECO:0000313" key="2">
    <source>
        <dbReference type="EMBL" id="MFC7618180.1"/>
    </source>
</evidence>
<dbReference type="EMBL" id="JBHTEY010000004">
    <property type="protein sequence ID" value="MFC7618180.1"/>
    <property type="molecule type" value="Genomic_DNA"/>
</dbReference>
<keyword evidence="3" id="KW-1185">Reference proteome</keyword>
<proteinExistence type="predicted"/>
<dbReference type="Proteomes" id="UP001596512">
    <property type="component" value="Unassembled WGS sequence"/>
</dbReference>
<name>A0ABW2TWA3_9PSEU</name>
<evidence type="ECO:0000256" key="1">
    <source>
        <dbReference type="SAM" id="MobiDB-lite"/>
    </source>
</evidence>
<accession>A0ABW2TWA3</accession>
<feature type="region of interest" description="Disordered" evidence="1">
    <location>
        <begin position="345"/>
        <end position="394"/>
    </location>
</feature>